<evidence type="ECO:0000256" key="11">
    <source>
        <dbReference type="ARBA" id="ARBA00023235"/>
    </source>
</evidence>
<evidence type="ECO:0000256" key="6">
    <source>
        <dbReference type="ARBA" id="ARBA00022832"/>
    </source>
</evidence>
<dbReference type="Gene3D" id="3.40.50.300">
    <property type="entry name" value="P-loop containing nucleotide triphosphate hydrolases"/>
    <property type="match status" value="1"/>
</dbReference>
<dbReference type="STRING" id="8469.M7AXQ9"/>
<dbReference type="eggNOG" id="KOG1681">
    <property type="taxonomic scope" value="Eukaryota"/>
</dbReference>
<keyword evidence="27" id="KW-1185">Reference proteome</keyword>
<dbReference type="InterPro" id="IPR034816">
    <property type="entry name" value="hnRNP-L_RRM3"/>
</dbReference>
<keyword evidence="5 20" id="KW-0547">Nucleotide-binding</keyword>
<dbReference type="InterPro" id="IPR029045">
    <property type="entry name" value="ClpP/crotonase-like_dom_sf"/>
</dbReference>
<dbReference type="Gene3D" id="3.30.70.330">
    <property type="match status" value="4"/>
</dbReference>
<dbReference type="Pfam" id="PF00025">
    <property type="entry name" value="Arf"/>
    <property type="match status" value="1"/>
</dbReference>
<keyword evidence="8" id="KW-0443">Lipid metabolism</keyword>
<comment type="subcellular location">
    <subcellularLocation>
        <location evidence="1">Peroxisome</location>
    </subcellularLocation>
</comment>
<evidence type="ECO:0000256" key="24">
    <source>
        <dbReference type="SAM" id="MobiDB-lite"/>
    </source>
</evidence>
<dbReference type="Gene3D" id="1.10.12.10">
    <property type="entry name" value="Lyase 2-enoyl-coa Hydratase, Chain A, domain 2"/>
    <property type="match status" value="1"/>
</dbReference>
<dbReference type="FunFam" id="3.40.50.300:FF:000412">
    <property type="entry name" value="ADP-ribosylation factor 1"/>
    <property type="match status" value="1"/>
</dbReference>
<dbReference type="FunFam" id="3.90.226.10:FF:000024">
    <property type="entry name" value="Delta3,5-delta2,4-dienoyl-CoA isomerase"/>
    <property type="match status" value="1"/>
</dbReference>
<dbReference type="GO" id="GO:0003924">
    <property type="term" value="F:GTPase activity"/>
    <property type="evidence" value="ECO:0007669"/>
    <property type="project" value="InterPro"/>
</dbReference>
<feature type="binding site" evidence="20">
    <location>
        <begin position="7"/>
        <end position="14"/>
    </location>
    <ligand>
        <name>GTP</name>
        <dbReference type="ChEBI" id="CHEBI:37565"/>
    </ligand>
</feature>
<dbReference type="InterPro" id="IPR045002">
    <property type="entry name" value="Ech1-like"/>
</dbReference>
<evidence type="ECO:0000256" key="12">
    <source>
        <dbReference type="ARBA" id="ARBA00051408"/>
    </source>
</evidence>
<dbReference type="InterPro" id="IPR005225">
    <property type="entry name" value="Small_GTP-bd"/>
</dbReference>
<dbReference type="Pfam" id="PF00378">
    <property type="entry name" value="ECH_1"/>
    <property type="match status" value="1"/>
</dbReference>
<dbReference type="PROSITE" id="PS51417">
    <property type="entry name" value="ARF"/>
    <property type="match status" value="1"/>
</dbReference>
<evidence type="ECO:0000256" key="1">
    <source>
        <dbReference type="ARBA" id="ARBA00004275"/>
    </source>
</evidence>
<dbReference type="SUPFAM" id="SSF54928">
    <property type="entry name" value="RNA-binding domain, RBD"/>
    <property type="match status" value="3"/>
</dbReference>
<dbReference type="SMART" id="SM00175">
    <property type="entry name" value="RAB"/>
    <property type="match status" value="1"/>
</dbReference>
<organism evidence="26 27">
    <name type="scientific">Chelonia mydas</name>
    <name type="common">Green sea-turtle</name>
    <name type="synonym">Chelonia agassizi</name>
    <dbReference type="NCBI Taxonomy" id="8469"/>
    <lineage>
        <taxon>Eukaryota</taxon>
        <taxon>Metazoa</taxon>
        <taxon>Chordata</taxon>
        <taxon>Craniata</taxon>
        <taxon>Vertebrata</taxon>
        <taxon>Euteleostomi</taxon>
        <taxon>Archelosauria</taxon>
        <taxon>Testudinata</taxon>
        <taxon>Testudines</taxon>
        <taxon>Cryptodira</taxon>
        <taxon>Durocryptodira</taxon>
        <taxon>Americhelydia</taxon>
        <taxon>Chelonioidea</taxon>
        <taxon>Cheloniidae</taxon>
        <taxon>Chelonia</taxon>
    </lineage>
</organism>
<dbReference type="InterPro" id="IPR035979">
    <property type="entry name" value="RBD_domain_sf"/>
</dbReference>
<evidence type="ECO:0000256" key="23">
    <source>
        <dbReference type="RuleBase" id="RU003707"/>
    </source>
</evidence>
<evidence type="ECO:0000256" key="9">
    <source>
        <dbReference type="ARBA" id="ARBA00023134"/>
    </source>
</evidence>
<keyword evidence="10" id="KW-0576">Peroxisome</keyword>
<dbReference type="GO" id="GO:0006397">
    <property type="term" value="P:mRNA processing"/>
    <property type="evidence" value="ECO:0007669"/>
    <property type="project" value="InterPro"/>
</dbReference>
<name>M7AXQ9_CHEMY</name>
<gene>
    <name evidence="26" type="ORF">UY3_15082</name>
</gene>
<dbReference type="GO" id="GO:0030010">
    <property type="term" value="P:establishment of cell polarity"/>
    <property type="evidence" value="ECO:0007669"/>
    <property type="project" value="UniProtKB-ARBA"/>
</dbReference>
<dbReference type="InterPro" id="IPR055204">
    <property type="entry name" value="HNRNPL_RRM"/>
</dbReference>
<evidence type="ECO:0000256" key="4">
    <source>
        <dbReference type="ARBA" id="ARBA00010290"/>
    </source>
</evidence>
<proteinExistence type="inferred from homology"/>
<evidence type="ECO:0000256" key="7">
    <source>
        <dbReference type="ARBA" id="ARBA00022990"/>
    </source>
</evidence>
<comment type="function">
    <text evidence="15">Isomerization of 3-trans,5-cis-dienoyl-CoA to 2-trans,4-trans-dienoyl-CoA.</text>
</comment>
<dbReference type="NCBIfam" id="TIGR01649">
    <property type="entry name" value="hnRNP-L_PTB"/>
    <property type="match status" value="1"/>
</dbReference>
<dbReference type="GO" id="GO:0003723">
    <property type="term" value="F:RNA binding"/>
    <property type="evidence" value="ECO:0007669"/>
    <property type="project" value="UniProtKB-UniRule"/>
</dbReference>
<evidence type="ECO:0000256" key="14">
    <source>
        <dbReference type="ARBA" id="ARBA00054077"/>
    </source>
</evidence>
<keyword evidence="22" id="KW-0694">RNA-binding</keyword>
<evidence type="ECO:0000256" key="3">
    <source>
        <dbReference type="ARBA" id="ARBA00005254"/>
    </source>
</evidence>
<dbReference type="Pfam" id="PF22976">
    <property type="entry name" value="RRM_10"/>
    <property type="match status" value="1"/>
</dbReference>
<feature type="binding site" evidence="21">
    <location>
        <position position="14"/>
    </location>
    <ligand>
        <name>Mg(2+)</name>
        <dbReference type="ChEBI" id="CHEBI:18420"/>
    </ligand>
</feature>
<evidence type="ECO:0000256" key="2">
    <source>
        <dbReference type="ARBA" id="ARBA00005005"/>
    </source>
</evidence>
<feature type="binding site" evidence="21">
    <location>
        <position position="31"/>
    </location>
    <ligand>
        <name>Mg(2+)</name>
        <dbReference type="ChEBI" id="CHEBI:18420"/>
    </ligand>
</feature>
<feature type="domain" description="RRM" evidence="25">
    <location>
        <begin position="174"/>
        <end position="248"/>
    </location>
</feature>
<comment type="similarity">
    <text evidence="3 23">Belongs to the enoyl-CoA hydratase/isomerase family.</text>
</comment>
<dbReference type="CDD" id="cd06558">
    <property type="entry name" value="crotonase-like"/>
    <property type="match status" value="1"/>
</dbReference>
<dbReference type="InterPro" id="IPR014748">
    <property type="entry name" value="Enoyl-CoA_hydra_C"/>
</dbReference>
<dbReference type="InterPro" id="IPR035005">
    <property type="entry name" value="hnRNPL_RRM1"/>
</dbReference>
<feature type="domain" description="RRM" evidence="25">
    <location>
        <begin position="420"/>
        <end position="489"/>
    </location>
</feature>
<dbReference type="GO" id="GO:0046872">
    <property type="term" value="F:metal ion binding"/>
    <property type="evidence" value="ECO:0007669"/>
    <property type="project" value="UniProtKB-KW"/>
</dbReference>
<dbReference type="AlphaFoldDB" id="M7AXQ9"/>
<dbReference type="PANTHER" id="PTHR43149:SF1">
    <property type="entry name" value="DELTA(3,5)-DELTA(2,4)-DIENOYL-COA ISOMERASE, MITOCHONDRIAL"/>
    <property type="match status" value="1"/>
</dbReference>
<evidence type="ECO:0000256" key="16">
    <source>
        <dbReference type="ARBA" id="ARBA00061881"/>
    </source>
</evidence>
<feature type="binding site" evidence="20">
    <location>
        <position position="53"/>
    </location>
    <ligand>
        <name>GTP</name>
        <dbReference type="ChEBI" id="CHEBI:37565"/>
    </ligand>
</feature>
<keyword evidence="9 20" id="KW-0342">GTP-binding</keyword>
<feature type="compositionally biased region" description="Polar residues" evidence="24">
    <location>
        <begin position="321"/>
        <end position="330"/>
    </location>
</feature>
<dbReference type="GO" id="GO:0006631">
    <property type="term" value="P:fatty acid metabolic process"/>
    <property type="evidence" value="ECO:0007669"/>
    <property type="project" value="UniProtKB-KW"/>
</dbReference>
<comment type="catalytic activity">
    <reaction evidence="13">
        <text>(3E,5Z,8Z,11Z,14Z)-eicosapentaenoyl-CoA = (2E,4E,8Z,11Z,14Z)-eicosapentaenoyl-CoA</text>
        <dbReference type="Rhea" id="RHEA:45224"/>
        <dbReference type="ChEBI" id="CHEBI:85090"/>
        <dbReference type="ChEBI" id="CHEBI:85091"/>
    </reaction>
</comment>
<accession>M7AXQ9</accession>
<dbReference type="GO" id="GO:0005777">
    <property type="term" value="C:peroxisome"/>
    <property type="evidence" value="ECO:0007669"/>
    <property type="project" value="UniProtKB-SubCell"/>
</dbReference>
<evidence type="ECO:0000313" key="26">
    <source>
        <dbReference type="EMBL" id="EMP27835.1"/>
    </source>
</evidence>
<dbReference type="InterPro" id="IPR000504">
    <property type="entry name" value="RRM_dom"/>
</dbReference>
<evidence type="ECO:0000256" key="8">
    <source>
        <dbReference type="ARBA" id="ARBA00023098"/>
    </source>
</evidence>
<dbReference type="GO" id="GO:1990904">
    <property type="term" value="C:ribonucleoprotein complex"/>
    <property type="evidence" value="ECO:0007669"/>
    <property type="project" value="UniProtKB-KW"/>
</dbReference>
<dbReference type="GO" id="GO:0051750">
    <property type="term" value="F:delta(3,5)-delta(2,4)-dienoyl-CoA isomerase activity"/>
    <property type="evidence" value="ECO:0007669"/>
    <property type="project" value="TreeGrafter"/>
</dbReference>
<dbReference type="PROSITE" id="PS00166">
    <property type="entry name" value="ENOYL_COA_HYDRATASE"/>
    <property type="match status" value="1"/>
</dbReference>
<evidence type="ECO:0000256" key="15">
    <source>
        <dbReference type="ARBA" id="ARBA00055786"/>
    </source>
</evidence>
<evidence type="ECO:0000256" key="5">
    <source>
        <dbReference type="ARBA" id="ARBA00022741"/>
    </source>
</evidence>
<dbReference type="CDD" id="cd12780">
    <property type="entry name" value="RRM1_hnRNPL"/>
    <property type="match status" value="1"/>
</dbReference>
<dbReference type="FunFam" id="1.10.12.10:FF:000004">
    <property type="entry name" value="Delta3,5-delta2,4-dienoyl-CoA isomerase"/>
    <property type="match status" value="1"/>
</dbReference>
<dbReference type="GO" id="GO:0005634">
    <property type="term" value="C:nucleus"/>
    <property type="evidence" value="ECO:0007669"/>
    <property type="project" value="InterPro"/>
</dbReference>
<dbReference type="SMART" id="SM00177">
    <property type="entry name" value="ARF"/>
    <property type="match status" value="1"/>
</dbReference>
<evidence type="ECO:0000256" key="20">
    <source>
        <dbReference type="PIRSR" id="PIRSR606689-1"/>
    </source>
</evidence>
<keyword evidence="21" id="KW-0479">Metal-binding</keyword>
<evidence type="ECO:0000256" key="17">
    <source>
        <dbReference type="ARBA" id="ARBA00071021"/>
    </source>
</evidence>
<dbReference type="GO" id="GO:0005739">
    <property type="term" value="C:mitochondrion"/>
    <property type="evidence" value="ECO:0007669"/>
    <property type="project" value="TreeGrafter"/>
</dbReference>
<evidence type="ECO:0000256" key="19">
    <source>
        <dbReference type="ARBA" id="ARBA00077764"/>
    </source>
</evidence>
<evidence type="ECO:0000259" key="25">
    <source>
        <dbReference type="PROSITE" id="PS50102"/>
    </source>
</evidence>
<evidence type="ECO:0000256" key="18">
    <source>
        <dbReference type="ARBA" id="ARBA00072405"/>
    </source>
</evidence>
<dbReference type="SMART" id="SM00360">
    <property type="entry name" value="RRM"/>
    <property type="match status" value="2"/>
</dbReference>
<feature type="compositionally biased region" description="Pro residues" evidence="24">
    <location>
        <begin position="402"/>
        <end position="413"/>
    </location>
</feature>
<evidence type="ECO:0000256" key="10">
    <source>
        <dbReference type="ARBA" id="ARBA00023140"/>
    </source>
</evidence>
<evidence type="ECO:0000313" key="27">
    <source>
        <dbReference type="Proteomes" id="UP000031443"/>
    </source>
</evidence>
<dbReference type="Pfam" id="PF13893">
    <property type="entry name" value="RRM_5"/>
    <property type="match status" value="1"/>
</dbReference>
<comment type="subunit">
    <text evidence="16">Interacts with ARL14EP.</text>
</comment>
<dbReference type="InterPro" id="IPR006689">
    <property type="entry name" value="Small_GTPase_ARF/SAR"/>
</dbReference>
<dbReference type="FunFam" id="3.30.70.330:FF:000104">
    <property type="entry name" value="Heterogeneous nuclear ribonucleoprotein L like"/>
    <property type="match status" value="1"/>
</dbReference>
<evidence type="ECO:0000256" key="13">
    <source>
        <dbReference type="ARBA" id="ARBA00052809"/>
    </source>
</evidence>
<sequence>MRILMLGLDAAGKTTILYKLKLGQSVTTIPTVGFNVETVTYKNVKFNVWDVGGQDKIRPLWRHYYTGTQGLIFVVDCADRDRIDEGRQELHRIINDREMRDAIILIFANKQDLPDAMKPHEIQEKLGLTRIRDRNCPRILDILVLLEPPGPTRTCVIPSIQENYDDPHKTPASPVVHIRGLIDGVVEADLVEALQEFGPISYVVVMPKKRQALVEFEDILGACNAVNYAADNQIYIAGHPAFVNYSTSQKISRPGDTDDSRGVNNVLLFTILNPIYSITTSAQRAKASLNGADIYSGCCTLKIEYAKPTRLNVFKNDQDTWDYTNPNLSGQGDPGGNPNKRQRQPPLLGDHPAEYGGPHGGYHSHYHDEGYGPPPPHYEGRRMGPPVGGHRRGPSRYGPQYGHPPPPPPPPEYGPHADSPVLMVYGLDQSKMNCDRVFNVFCLYGNVEKVKFMKSKPGAAMVEMADGYAVDRAITHLNNNFMFGQKLNVWWVSFQMLCGLDVCVSKQQAIMPGQSYGLEDGSCSYKDFSGSRNNRFSTPEQAAKNRIQHPSNVLHFFNAPLEVTEDNFYEICDELGAKRPASVKVFSGKKPSAQFQPLLSFRAMSSTPEQPHASHSYETLKVSRVREKVFHVELNRPDKRNAMNAVFWREMVECFNKIAQDSDCHAVVVSGAGKLFTAGIDLMEMGSAFMMVEGDDTARKAWNMRKKIREYQESFTVLERCPKPVIAAVHGACIGGGVDLISACDIRYCTQDAWFQVKEVDIGLAADVGTLQRLPKIIGNQSLVNELAFTARKMMAPEAESSGLVSRVFQDKQAMLEGAFELAADIAGKSPVAVQGTKVNLVYSRDHSVSEGLRYMATWNMSMLQTEDLVKSAQAALEKKSTKDIVYSKM</sequence>
<dbReference type="SMART" id="SM00178">
    <property type="entry name" value="SAR"/>
    <property type="match status" value="1"/>
</dbReference>
<feature type="binding site" evidence="20">
    <location>
        <begin position="109"/>
        <end position="112"/>
    </location>
    <ligand>
        <name>GTP</name>
        <dbReference type="ChEBI" id="CHEBI:37565"/>
    </ligand>
</feature>
<comment type="similarity">
    <text evidence="4">Belongs to the small GTPase superfamily. Arf family.</text>
</comment>
<dbReference type="InterPro" id="IPR018376">
    <property type="entry name" value="Enoyl-CoA_hyd/isom_CS"/>
</dbReference>
<dbReference type="CDD" id="cd12699">
    <property type="entry name" value="RRM3_hnRNPL"/>
    <property type="match status" value="1"/>
</dbReference>
<dbReference type="EMBL" id="KB566783">
    <property type="protein sequence ID" value="EMP27835.1"/>
    <property type="molecule type" value="Genomic_DNA"/>
</dbReference>
<keyword evidence="6" id="KW-0276">Fatty acid metabolism</keyword>
<feature type="region of interest" description="Disordered" evidence="24">
    <location>
        <begin position="321"/>
        <end position="416"/>
    </location>
</feature>
<keyword evidence="11" id="KW-0413">Isomerase</keyword>
<protein>
    <recommendedName>
        <fullName evidence="18">ADP-ribosylation factor-like protein 14</fullName>
    </recommendedName>
    <alternativeName>
        <fullName evidence="19">ADP-ribosylation factor 7</fullName>
    </alternativeName>
    <alternativeName>
        <fullName evidence="17">Delta(3,5)-Delta(2,4)-dienoyl-CoA isomerase, mitochondrial</fullName>
    </alternativeName>
</protein>
<dbReference type="GO" id="GO:0005525">
    <property type="term" value="F:GTP binding"/>
    <property type="evidence" value="ECO:0007669"/>
    <property type="project" value="UniProtKB-KW"/>
</dbReference>
<dbReference type="Gene3D" id="3.90.226.10">
    <property type="entry name" value="2-enoyl-CoA Hydratase, Chain A, domain 1"/>
    <property type="match status" value="1"/>
</dbReference>
<dbReference type="NCBIfam" id="NF004794">
    <property type="entry name" value="PRK06142.1"/>
    <property type="match status" value="1"/>
</dbReference>
<dbReference type="PROSITE" id="PS50102">
    <property type="entry name" value="RRM"/>
    <property type="match status" value="2"/>
</dbReference>
<dbReference type="SUPFAM" id="SSF52096">
    <property type="entry name" value="ClpP/crotonase"/>
    <property type="match status" value="1"/>
</dbReference>
<keyword evidence="7" id="KW-0007">Acetylation</keyword>
<dbReference type="NCBIfam" id="TIGR00231">
    <property type="entry name" value="small_GTP"/>
    <property type="match status" value="1"/>
</dbReference>
<dbReference type="SUPFAM" id="SSF52540">
    <property type="entry name" value="P-loop containing nucleoside triphosphate hydrolases"/>
    <property type="match status" value="1"/>
</dbReference>
<keyword evidence="26" id="KW-0687">Ribonucleoprotein</keyword>
<dbReference type="PANTHER" id="PTHR43149">
    <property type="entry name" value="ENOYL-COA HYDRATASE"/>
    <property type="match status" value="1"/>
</dbReference>
<dbReference type="PRINTS" id="PR00328">
    <property type="entry name" value="SAR1GTPBP"/>
</dbReference>
<comment type="catalytic activity">
    <reaction evidence="12">
        <text>(3E,5Z)-octadienoyl-CoA = (2E,4E)-octadienoyl-CoA</text>
        <dbReference type="Rhea" id="RHEA:45244"/>
        <dbReference type="ChEBI" id="CHEBI:62243"/>
        <dbReference type="ChEBI" id="CHEBI:85108"/>
    </reaction>
</comment>
<keyword evidence="21" id="KW-0460">Magnesium</keyword>
<dbReference type="FunFam" id="3.30.70.330:FF:000073">
    <property type="entry name" value="Heterogeneous nuclear ribonucleoprotein L like"/>
    <property type="match status" value="1"/>
</dbReference>
<dbReference type="Proteomes" id="UP000031443">
    <property type="component" value="Unassembled WGS sequence"/>
</dbReference>
<evidence type="ECO:0000256" key="22">
    <source>
        <dbReference type="PROSITE-ProRule" id="PRU00176"/>
    </source>
</evidence>
<comment type="function">
    <text evidence="14">GTPase that recruits MYO1E to MHC class II-containing vesicles via the effector protein ARL14EP and hence controls the movement of these vesicles along the actin cytoskeleton in dendritic cells.</text>
</comment>
<dbReference type="InterPro" id="IPR006536">
    <property type="entry name" value="HnRNP-L/PTB"/>
</dbReference>
<dbReference type="InterPro" id="IPR012677">
    <property type="entry name" value="Nucleotide-bd_a/b_plait_sf"/>
</dbReference>
<evidence type="ECO:0000256" key="21">
    <source>
        <dbReference type="PIRSR" id="PIRSR606689-2"/>
    </source>
</evidence>
<reference evidence="27" key="1">
    <citation type="journal article" date="2013" name="Nat. Genet.">
        <title>The draft genomes of soft-shell turtle and green sea turtle yield insights into the development and evolution of the turtle-specific body plan.</title>
        <authorList>
            <person name="Wang Z."/>
            <person name="Pascual-Anaya J."/>
            <person name="Zadissa A."/>
            <person name="Li W."/>
            <person name="Niimura Y."/>
            <person name="Huang Z."/>
            <person name="Li C."/>
            <person name="White S."/>
            <person name="Xiong Z."/>
            <person name="Fang D."/>
            <person name="Wang B."/>
            <person name="Ming Y."/>
            <person name="Chen Y."/>
            <person name="Zheng Y."/>
            <person name="Kuraku S."/>
            <person name="Pignatelli M."/>
            <person name="Herrero J."/>
            <person name="Beal K."/>
            <person name="Nozawa M."/>
            <person name="Li Q."/>
            <person name="Wang J."/>
            <person name="Zhang H."/>
            <person name="Yu L."/>
            <person name="Shigenobu S."/>
            <person name="Wang J."/>
            <person name="Liu J."/>
            <person name="Flicek P."/>
            <person name="Searle S."/>
            <person name="Wang J."/>
            <person name="Kuratani S."/>
            <person name="Yin Y."/>
            <person name="Aken B."/>
            <person name="Zhang G."/>
            <person name="Irie N."/>
        </authorList>
    </citation>
    <scope>NUCLEOTIDE SEQUENCE [LARGE SCALE GENOMIC DNA]</scope>
</reference>
<dbReference type="InterPro" id="IPR001753">
    <property type="entry name" value="Enoyl-CoA_hydra/iso"/>
</dbReference>
<dbReference type="InterPro" id="IPR027417">
    <property type="entry name" value="P-loop_NTPase"/>
</dbReference>
<comment type="pathway">
    <text evidence="2">Lipid metabolism; fatty acid beta-oxidation.</text>
</comment>